<feature type="domain" description="DUF7880" evidence="2">
    <location>
        <begin position="89"/>
        <end position="215"/>
    </location>
</feature>
<dbReference type="InterPro" id="IPR057202">
    <property type="entry name" value="DUF7880"/>
</dbReference>
<sequence length="245" mass="26846">MTTPLAARGLFLRGANHRLIEPPTSTTSHSHPRRVTVTCSVTPPLQYGRITRRSASISAFLFFIASSSQSNYADASPFDKYVKRKKLEPLEAYVPAVLLSQDQFKDLEKSLELEQPRYDEGRSLLRSGPAASLRVNIRAVAQYANDSGNGKVASDAVDQCLRALEDLDSLLLNASRKDPGASVESMKGKITIAIGALDNLLQTVPSAILDKGKAIAEAYRTPSYEEESNTLQQTDPEIRRLEAIL</sequence>
<evidence type="ECO:0000313" key="4">
    <source>
        <dbReference type="Proteomes" id="UP001210211"/>
    </source>
</evidence>
<name>A0AAD6EVG0_9POAL</name>
<dbReference type="InterPro" id="IPR023222">
    <property type="entry name" value="PsbQ-like_dom_sf"/>
</dbReference>
<organism evidence="3 4">
    <name type="scientific">Rhynchospora tenuis</name>
    <dbReference type="NCBI Taxonomy" id="198213"/>
    <lineage>
        <taxon>Eukaryota</taxon>
        <taxon>Viridiplantae</taxon>
        <taxon>Streptophyta</taxon>
        <taxon>Embryophyta</taxon>
        <taxon>Tracheophyta</taxon>
        <taxon>Spermatophyta</taxon>
        <taxon>Magnoliopsida</taxon>
        <taxon>Liliopsida</taxon>
        <taxon>Poales</taxon>
        <taxon>Cyperaceae</taxon>
        <taxon>Cyperoideae</taxon>
        <taxon>Rhynchosporeae</taxon>
        <taxon>Rhynchospora</taxon>
    </lineage>
</organism>
<evidence type="ECO:0000259" key="2">
    <source>
        <dbReference type="Pfam" id="PF25306"/>
    </source>
</evidence>
<dbReference type="PANTHER" id="PTHR36014">
    <property type="entry name" value="OS03G0176600 PROTEIN"/>
    <property type="match status" value="1"/>
</dbReference>
<dbReference type="PANTHER" id="PTHR36014:SF1">
    <property type="entry name" value="OS03G0176700 PROTEIN"/>
    <property type="match status" value="1"/>
</dbReference>
<proteinExistence type="predicted"/>
<keyword evidence="1" id="KW-0793">Thylakoid</keyword>
<reference evidence="3 4" key="1">
    <citation type="journal article" date="2022" name="Cell">
        <title>Repeat-based holocentromeres influence genome architecture and karyotype evolution.</title>
        <authorList>
            <person name="Hofstatter P.G."/>
            <person name="Thangavel G."/>
            <person name="Lux T."/>
            <person name="Neumann P."/>
            <person name="Vondrak T."/>
            <person name="Novak P."/>
            <person name="Zhang M."/>
            <person name="Costa L."/>
            <person name="Castellani M."/>
            <person name="Scott A."/>
            <person name="Toegelov H."/>
            <person name="Fuchs J."/>
            <person name="Mata-Sucre Y."/>
            <person name="Dias Y."/>
            <person name="Vanzela A.L.L."/>
            <person name="Huettel B."/>
            <person name="Almeida C.C.S."/>
            <person name="Simkova H."/>
            <person name="Souza G."/>
            <person name="Pedrosa-Harand A."/>
            <person name="Macas J."/>
            <person name="Mayer K.F.X."/>
            <person name="Houben A."/>
            <person name="Marques A."/>
        </authorList>
    </citation>
    <scope>NUCLEOTIDE SEQUENCE [LARGE SCALE GENOMIC DNA]</scope>
    <source>
        <strain evidence="3">RhyTen1mFocal</strain>
    </source>
</reference>
<dbReference type="Pfam" id="PF25306">
    <property type="entry name" value="DUF7880"/>
    <property type="match status" value="1"/>
</dbReference>
<evidence type="ECO:0000313" key="3">
    <source>
        <dbReference type="EMBL" id="KAJ3702505.1"/>
    </source>
</evidence>
<comment type="caution">
    <text evidence="3">The sequence shown here is derived from an EMBL/GenBank/DDBJ whole genome shotgun (WGS) entry which is preliminary data.</text>
</comment>
<dbReference type="AlphaFoldDB" id="A0AAD6EVG0"/>
<dbReference type="Gene3D" id="1.20.120.290">
    <property type="entry name" value="Oxygen-evolving enhancer protein 3 (PsbQ), four-helix up-down bundle"/>
    <property type="match status" value="1"/>
</dbReference>
<dbReference type="Proteomes" id="UP001210211">
    <property type="component" value="Unassembled WGS sequence"/>
</dbReference>
<evidence type="ECO:0000256" key="1">
    <source>
        <dbReference type="ARBA" id="ARBA00023078"/>
    </source>
</evidence>
<accession>A0AAD6EVG0</accession>
<keyword evidence="4" id="KW-1185">Reference proteome</keyword>
<gene>
    <name evidence="3" type="ORF">LUZ61_006210</name>
</gene>
<dbReference type="EMBL" id="JAMRDG010000001">
    <property type="protein sequence ID" value="KAJ3702505.1"/>
    <property type="molecule type" value="Genomic_DNA"/>
</dbReference>
<protein>
    <recommendedName>
        <fullName evidence="2">DUF7880 domain-containing protein</fullName>
    </recommendedName>
</protein>